<proteinExistence type="predicted"/>
<dbReference type="Proteomes" id="UP000193986">
    <property type="component" value="Unassembled WGS sequence"/>
</dbReference>
<name>A0A1Y2AJA9_9TREE</name>
<comment type="caution">
    <text evidence="2">The sequence shown here is derived from an EMBL/GenBank/DDBJ whole genome shotgun (WGS) entry which is preliminary data.</text>
</comment>
<sequence>MGGEVFPKHPLSHQSQRSVLQPHTVRRILSSFNLYSSILNMMPHPDSSGAGSSPVFYGDSSGHYEFVNLQTENGRVGDPMSVPRSSLGRVAEEGTENPRFNIDGSWHRWVTFKEFGADLSFGRLRPRTTSSGRPRSEYLVKMTTVRTRPASDRATSTRGVTETETVTTPPTVWTECPEHVTMFPVSLNGDRGVRATDRNGTRISTFYLEFPDVSSQTDQGEVSVSSQSTGNGYVASDLTGFDRSLRQPIKGCSYLAVGDDGSSWKEDHVSVKLNATRQFPGGRIMVNLTIKRHLPVANGMTRDQVVYHGPAELMKNCTHYLSSLWPNPVIVRKDSRRERDVQGTEWEKVDYTIFMMEFEASTQASSSQASGVRRGG</sequence>
<evidence type="ECO:0000256" key="1">
    <source>
        <dbReference type="SAM" id="MobiDB-lite"/>
    </source>
</evidence>
<dbReference type="InParanoid" id="A0A1Y2AJA9"/>
<dbReference type="AlphaFoldDB" id="A0A1Y2AJA9"/>
<dbReference type="EMBL" id="MCFC01000099">
    <property type="protein sequence ID" value="ORY22025.1"/>
    <property type="molecule type" value="Genomic_DNA"/>
</dbReference>
<evidence type="ECO:0000313" key="3">
    <source>
        <dbReference type="Proteomes" id="UP000193986"/>
    </source>
</evidence>
<evidence type="ECO:0000313" key="2">
    <source>
        <dbReference type="EMBL" id="ORY22025.1"/>
    </source>
</evidence>
<organism evidence="2 3">
    <name type="scientific">Naematelia encephala</name>
    <dbReference type="NCBI Taxonomy" id="71784"/>
    <lineage>
        <taxon>Eukaryota</taxon>
        <taxon>Fungi</taxon>
        <taxon>Dikarya</taxon>
        <taxon>Basidiomycota</taxon>
        <taxon>Agaricomycotina</taxon>
        <taxon>Tremellomycetes</taxon>
        <taxon>Tremellales</taxon>
        <taxon>Naemateliaceae</taxon>
        <taxon>Naematelia</taxon>
    </lineage>
</organism>
<feature type="region of interest" description="Disordered" evidence="1">
    <location>
        <begin position="145"/>
        <end position="171"/>
    </location>
</feature>
<gene>
    <name evidence="2" type="ORF">BCR39DRAFT_393185</name>
</gene>
<feature type="compositionally biased region" description="Low complexity" evidence="1">
    <location>
        <begin position="156"/>
        <end position="171"/>
    </location>
</feature>
<accession>A0A1Y2AJA9</accession>
<reference evidence="2 3" key="1">
    <citation type="submission" date="2016-07" db="EMBL/GenBank/DDBJ databases">
        <title>Pervasive Adenine N6-methylation of Active Genes in Fungi.</title>
        <authorList>
            <consortium name="DOE Joint Genome Institute"/>
            <person name="Mondo S.J."/>
            <person name="Dannebaum R.O."/>
            <person name="Kuo R.C."/>
            <person name="Labutti K."/>
            <person name="Haridas S."/>
            <person name="Kuo A."/>
            <person name="Salamov A."/>
            <person name="Ahrendt S.R."/>
            <person name="Lipzen A."/>
            <person name="Sullivan W."/>
            <person name="Andreopoulos W.B."/>
            <person name="Clum A."/>
            <person name="Lindquist E."/>
            <person name="Daum C."/>
            <person name="Ramamoorthy G.K."/>
            <person name="Gryganskyi A."/>
            <person name="Culley D."/>
            <person name="Magnuson J.K."/>
            <person name="James T.Y."/>
            <person name="O'Malley M.A."/>
            <person name="Stajich J.E."/>
            <person name="Spatafora J.W."/>
            <person name="Visel A."/>
            <person name="Grigoriev I.V."/>
        </authorList>
    </citation>
    <scope>NUCLEOTIDE SEQUENCE [LARGE SCALE GENOMIC DNA]</scope>
    <source>
        <strain evidence="2 3">68-887.2</strain>
    </source>
</reference>
<keyword evidence="3" id="KW-1185">Reference proteome</keyword>
<protein>
    <submittedName>
        <fullName evidence="2">Uncharacterized protein</fullName>
    </submittedName>
</protein>